<keyword evidence="4" id="KW-1185">Reference proteome</keyword>
<evidence type="ECO:0000313" key="4">
    <source>
        <dbReference type="Proteomes" id="UP000002457"/>
    </source>
</evidence>
<dbReference type="PANTHER" id="PTHR11927:SF9">
    <property type="entry name" value="L-FUCOSYLTRANSFERASE"/>
    <property type="match status" value="1"/>
</dbReference>
<sequence length="295" mass="34206">MIIVRLKGGLGNQLSQYALGRKIAHLHNTELKLDTTWFTTISSDTPRTYRLNNYNIIGTIASAKEIQLIERGRAQGRGYLLSKISDLLTPMYRRTYVRERMHTFDKAILTVPDNVYLDGYWQTEKYFKDIEEILRREVTLKDEPDSINLEMAERIQACHSVSLHVRRGDYVSNPTTQQFHGCCSIDYYNRAISLIEEKVDDPSFFIFSDDLPWAKENLDIPGEKTFVAHNGPEKEYCDLWLMSLCQHHIIANSSFSWWGAWLGQDAEKMVIAPRRWALSESFDTSDIIPDSWITI</sequence>
<dbReference type="Pfam" id="PF01531">
    <property type="entry name" value="Glyco_transf_11"/>
    <property type="match status" value="1"/>
</dbReference>
<proteinExistence type="predicted"/>
<protein>
    <submittedName>
        <fullName evidence="3">Glycosyl transferase family 11</fullName>
    </submittedName>
</protein>
<keyword evidence="2 3" id="KW-0808">Transferase</keyword>
<evidence type="ECO:0000313" key="3">
    <source>
        <dbReference type="EMBL" id="ACL17490.1"/>
    </source>
</evidence>
<dbReference type="Proteomes" id="UP000002457">
    <property type="component" value="Chromosome"/>
</dbReference>
<name>B8GDY9_METPE</name>
<reference evidence="3 4" key="1">
    <citation type="journal article" date="2015" name="Genome Announc.">
        <title>Complete Genome Sequence of Methanosphaerula palustris E1-9CT, a Hydrogenotrophic Methanogen Isolated from a Minerotrophic Fen Peatland.</title>
        <authorList>
            <person name="Cadillo-Quiroz H."/>
            <person name="Browne P."/>
            <person name="Kyrpides N."/>
            <person name="Woyke T."/>
            <person name="Goodwin L."/>
            <person name="Detter C."/>
            <person name="Yavitt J.B."/>
            <person name="Zinder S.H."/>
        </authorList>
    </citation>
    <scope>NUCLEOTIDE SEQUENCE [LARGE SCALE GENOMIC DNA]</scope>
    <source>
        <strain evidence="4">ATCC BAA-1556 / DSM 19958 / E1-9c</strain>
    </source>
</reference>
<evidence type="ECO:0000256" key="2">
    <source>
        <dbReference type="ARBA" id="ARBA00022679"/>
    </source>
</evidence>
<dbReference type="CDD" id="cd11301">
    <property type="entry name" value="Fut1_Fut2_like"/>
    <property type="match status" value="1"/>
</dbReference>
<dbReference type="STRING" id="521011.Mpal_2194"/>
<dbReference type="KEGG" id="mpl:Mpal_2194"/>
<dbReference type="GO" id="GO:0005975">
    <property type="term" value="P:carbohydrate metabolic process"/>
    <property type="evidence" value="ECO:0007669"/>
    <property type="project" value="InterPro"/>
</dbReference>
<dbReference type="GO" id="GO:0008107">
    <property type="term" value="F:galactoside 2-alpha-L-fucosyltransferase activity"/>
    <property type="evidence" value="ECO:0007669"/>
    <property type="project" value="InterPro"/>
</dbReference>
<dbReference type="CAZy" id="GT11">
    <property type="family name" value="Glycosyltransferase Family 11"/>
</dbReference>
<evidence type="ECO:0000256" key="1">
    <source>
        <dbReference type="ARBA" id="ARBA00022676"/>
    </source>
</evidence>
<dbReference type="EMBL" id="CP001338">
    <property type="protein sequence ID" value="ACL17490.1"/>
    <property type="molecule type" value="Genomic_DNA"/>
</dbReference>
<gene>
    <name evidence="3" type="ordered locus">Mpal_2194</name>
</gene>
<organism evidence="3 4">
    <name type="scientific">Methanosphaerula palustris (strain ATCC BAA-1556 / DSM 19958 / E1-9c)</name>
    <dbReference type="NCBI Taxonomy" id="521011"/>
    <lineage>
        <taxon>Archaea</taxon>
        <taxon>Methanobacteriati</taxon>
        <taxon>Methanobacteriota</taxon>
        <taxon>Stenosarchaea group</taxon>
        <taxon>Methanomicrobia</taxon>
        <taxon>Methanomicrobiales</taxon>
        <taxon>Methanoregulaceae</taxon>
        <taxon>Methanosphaerula</taxon>
    </lineage>
</organism>
<keyword evidence="1" id="KW-0328">Glycosyltransferase</keyword>
<dbReference type="eggNOG" id="arCOG09486">
    <property type="taxonomic scope" value="Archaea"/>
</dbReference>
<dbReference type="InterPro" id="IPR002516">
    <property type="entry name" value="Glyco_trans_11"/>
</dbReference>
<accession>B8GDY9</accession>
<dbReference type="PANTHER" id="PTHR11927">
    <property type="entry name" value="GALACTOSIDE 2-L-FUCOSYLTRANSFERASE"/>
    <property type="match status" value="1"/>
</dbReference>
<dbReference type="AlphaFoldDB" id="B8GDY9"/>
<dbReference type="HOGENOM" id="CLU_043399_3_1_2"/>
<dbReference type="GO" id="GO:0016020">
    <property type="term" value="C:membrane"/>
    <property type="evidence" value="ECO:0007669"/>
    <property type="project" value="InterPro"/>
</dbReference>